<feature type="transmembrane region" description="Helical" evidence="1">
    <location>
        <begin position="27"/>
        <end position="48"/>
    </location>
</feature>
<keyword evidence="1" id="KW-0812">Transmembrane</keyword>
<protein>
    <submittedName>
        <fullName evidence="2">Uncharacterized protein</fullName>
    </submittedName>
</protein>
<evidence type="ECO:0000313" key="3">
    <source>
        <dbReference type="Proteomes" id="UP000011693"/>
    </source>
</evidence>
<dbReference type="EMBL" id="AOIN01000008">
    <property type="protein sequence ID" value="ELZ06437.1"/>
    <property type="molecule type" value="Genomic_DNA"/>
</dbReference>
<dbReference type="AlphaFoldDB" id="M0B7F1"/>
<reference evidence="2 3" key="1">
    <citation type="journal article" date="2014" name="PLoS Genet.">
        <title>Phylogenetically driven sequencing of extremely halophilic archaea reveals strategies for static and dynamic osmo-response.</title>
        <authorList>
            <person name="Becker E.A."/>
            <person name="Seitzer P.M."/>
            <person name="Tritt A."/>
            <person name="Larsen D."/>
            <person name="Krusor M."/>
            <person name="Yao A.I."/>
            <person name="Wu D."/>
            <person name="Madern D."/>
            <person name="Eisen J.A."/>
            <person name="Darling A.E."/>
            <person name="Facciotti M.T."/>
        </authorList>
    </citation>
    <scope>NUCLEOTIDE SEQUENCE [LARGE SCALE GENOMIC DNA]</scope>
    <source>
        <strain evidence="2 3">JCM 10990</strain>
    </source>
</reference>
<name>M0B7F1_9EURY</name>
<comment type="caution">
    <text evidence="2">The sequence shown here is derived from an EMBL/GenBank/DDBJ whole genome shotgun (WGS) entry which is preliminary data.</text>
</comment>
<keyword evidence="1" id="KW-1133">Transmembrane helix</keyword>
<dbReference type="Proteomes" id="UP000011693">
    <property type="component" value="Unassembled WGS sequence"/>
</dbReference>
<keyword evidence="3" id="KW-1185">Reference proteome</keyword>
<evidence type="ECO:0000313" key="2">
    <source>
        <dbReference type="EMBL" id="ELZ06437.1"/>
    </source>
</evidence>
<proteinExistence type="predicted"/>
<keyword evidence="1" id="KW-0472">Membrane</keyword>
<sequence length="84" mass="9490">MEWSLLHSLSLFLRSPSKFFEEHEPATTLPVAIGIVVTFAIVLVLSVYRSTLSKLQRRTTGHHRSTELSMRGVRAGIRWKVGQA</sequence>
<evidence type="ECO:0000256" key="1">
    <source>
        <dbReference type="SAM" id="Phobius"/>
    </source>
</evidence>
<gene>
    <name evidence="2" type="ORF">C482_01415</name>
</gene>
<organism evidence="2 3">
    <name type="scientific">Natrialba chahannaoensis JCM 10990</name>
    <dbReference type="NCBI Taxonomy" id="1227492"/>
    <lineage>
        <taxon>Archaea</taxon>
        <taxon>Methanobacteriati</taxon>
        <taxon>Methanobacteriota</taxon>
        <taxon>Stenosarchaea group</taxon>
        <taxon>Halobacteria</taxon>
        <taxon>Halobacteriales</taxon>
        <taxon>Natrialbaceae</taxon>
        <taxon>Natrialba</taxon>
    </lineage>
</organism>
<accession>M0B7F1</accession>